<evidence type="ECO:0000313" key="6">
    <source>
        <dbReference type="EMBL" id="OSD01821.1"/>
    </source>
</evidence>
<dbReference type="AlphaFoldDB" id="A0A1Y2INK1"/>
<organism evidence="6 7">
    <name type="scientific">Trametes coccinea (strain BRFM310)</name>
    <name type="common">Pycnoporus coccineus</name>
    <dbReference type="NCBI Taxonomy" id="1353009"/>
    <lineage>
        <taxon>Eukaryota</taxon>
        <taxon>Fungi</taxon>
        <taxon>Dikarya</taxon>
        <taxon>Basidiomycota</taxon>
        <taxon>Agaricomycotina</taxon>
        <taxon>Agaricomycetes</taxon>
        <taxon>Polyporales</taxon>
        <taxon>Polyporaceae</taxon>
        <taxon>Trametes</taxon>
    </lineage>
</organism>
<dbReference type="Pfam" id="PF22493">
    <property type="entry name" value="PUF_NOP9"/>
    <property type="match status" value="1"/>
</dbReference>
<dbReference type="STRING" id="1353009.A0A1Y2INK1"/>
<dbReference type="OrthoDB" id="392571at2759"/>
<evidence type="ECO:0000256" key="2">
    <source>
        <dbReference type="ARBA" id="ARBA00022737"/>
    </source>
</evidence>
<dbReference type="SMART" id="SM00025">
    <property type="entry name" value="Pumilio"/>
    <property type="match status" value="7"/>
</dbReference>
<feature type="compositionally biased region" description="Basic residues" evidence="5">
    <location>
        <begin position="787"/>
        <end position="801"/>
    </location>
</feature>
<protein>
    <recommendedName>
        <fullName evidence="1">Nucleolar protein 9</fullName>
    </recommendedName>
    <alternativeName>
        <fullName evidence="3 4">Pumilio domain-containing protein NOP9</fullName>
    </alternativeName>
</protein>
<dbReference type="GO" id="GO:0030686">
    <property type="term" value="C:90S preribosome"/>
    <property type="evidence" value="ECO:0007669"/>
    <property type="project" value="TreeGrafter"/>
</dbReference>
<dbReference type="GO" id="GO:0000447">
    <property type="term" value="P:endonucleolytic cleavage in ITS1 to separate SSU-rRNA from 5.8S rRNA and LSU-rRNA from tricistronic rRNA transcript (SSU-rRNA, 5.8S rRNA, LSU-rRNA)"/>
    <property type="evidence" value="ECO:0007669"/>
    <property type="project" value="TreeGrafter"/>
</dbReference>
<name>A0A1Y2INK1_TRAC3</name>
<dbReference type="InterPro" id="IPR011989">
    <property type="entry name" value="ARM-like"/>
</dbReference>
<feature type="compositionally biased region" description="Basic and acidic residues" evidence="5">
    <location>
        <begin position="15"/>
        <end position="26"/>
    </location>
</feature>
<dbReference type="InterPro" id="IPR016024">
    <property type="entry name" value="ARM-type_fold"/>
</dbReference>
<dbReference type="GO" id="GO:0030688">
    <property type="term" value="C:preribosome, small subunit precursor"/>
    <property type="evidence" value="ECO:0007669"/>
    <property type="project" value="TreeGrafter"/>
</dbReference>
<feature type="compositionally biased region" description="Basic and acidic residues" evidence="5">
    <location>
        <begin position="510"/>
        <end position="530"/>
    </location>
</feature>
<reference evidence="6 7" key="1">
    <citation type="journal article" date="2015" name="Biotechnol. Biofuels">
        <title>Enhanced degradation of softwood versus hardwood by the white-rot fungus Pycnoporus coccineus.</title>
        <authorList>
            <person name="Couturier M."/>
            <person name="Navarro D."/>
            <person name="Chevret D."/>
            <person name="Henrissat B."/>
            <person name="Piumi F."/>
            <person name="Ruiz-Duenas F.J."/>
            <person name="Martinez A.T."/>
            <person name="Grigoriev I.V."/>
            <person name="Riley R."/>
            <person name="Lipzen A."/>
            <person name="Berrin J.G."/>
            <person name="Master E.R."/>
            <person name="Rosso M.N."/>
        </authorList>
    </citation>
    <scope>NUCLEOTIDE SEQUENCE [LARGE SCALE GENOMIC DNA]</scope>
    <source>
        <strain evidence="6 7">BRFM310</strain>
    </source>
</reference>
<feature type="region of interest" description="Disordered" evidence="5">
    <location>
        <begin position="671"/>
        <end position="837"/>
    </location>
</feature>
<dbReference type="GO" id="GO:0003723">
    <property type="term" value="F:RNA binding"/>
    <property type="evidence" value="ECO:0007669"/>
    <property type="project" value="InterPro"/>
</dbReference>
<feature type="region of interest" description="Disordered" evidence="5">
    <location>
        <begin position="510"/>
        <end position="533"/>
    </location>
</feature>
<feature type="compositionally biased region" description="Low complexity" evidence="5">
    <location>
        <begin position="698"/>
        <end position="707"/>
    </location>
</feature>
<feature type="compositionally biased region" description="Low complexity" evidence="5">
    <location>
        <begin position="672"/>
        <end position="690"/>
    </location>
</feature>
<evidence type="ECO:0000256" key="3">
    <source>
        <dbReference type="ARBA" id="ARBA00030932"/>
    </source>
</evidence>
<evidence type="ECO:0000256" key="1">
    <source>
        <dbReference type="ARBA" id="ARBA00016427"/>
    </source>
</evidence>
<proteinExistence type="predicted"/>
<dbReference type="Proteomes" id="UP000193067">
    <property type="component" value="Unassembled WGS sequence"/>
</dbReference>
<sequence length="837" mass="92250">MPRENRKRGKKHKKKAEEVAEVHQDDTQYTEEQEVNEAGPSWIVPARDTSVIDQNAPFGYVDAEVKAYFRTVDIQIREWQETRPEVEEDADVDPNEDRRLFFVAALEEMSGKEKQLATDPDCSTILERMIHSMDDFVRRVFMDRLSGSFEQLSKHRFASHVCQTLLTVAADTIARETRGIFPPTPESQEEGELRTLTQLVLDACEELLPTLSSLVLDPFASHVIRALLSLLAPDILGSPEDSNGGGRPGAFALRSKKSAAWKARQGSMKSVFVENDAQVQKTSRKMPKEFRSAASKFVSTLREQLGENEVRALAANQVASPVLQMMLELEAAYGQSDAPGSLMDHVLVGLITLIHENPNATAPEADYLVTLLRDPTASHLLETLVRRSPDRVFDLLWQTYFVGKLARLAVHPVANFVVARAFERLNSAQLDAALPEVQGAAGKIVKNARTGVLRALVDRAATLHDHAPGVLELIATAFDLSSDEDKKLFVPCILRLKPLAEYKRAVEAARKAAEEPQDEEPKHKRRKTEDPLEPSIQGAVLLQSMLCLPSPHVNIVLDSLQAMGVDGLIEMAHHAVSSRVLDAVLESPTVAHKDKRKLVMTFLGHYHRLVDDRIGSRVGERCWAFADPYLKEKIARSVMPYEHALAGSAFGKFFARHLALHVLQRDPERWKSMQSAAKAPSAPAAQPVPSTKAPVAHSQASQSKAAQVQERKTAAPAAAASDASGSESEAEDVSPKKAKGKRKGGQPQDEIDALFDATLGKKVKKAELASAAKEVAEPKGDAVEKVKKVKEKSKGKSKKRKEREEGEDEVDKDLKDVLGAIRAAPKEDKGPKKKRAH</sequence>
<dbReference type="InterPro" id="IPR040000">
    <property type="entry name" value="NOP9"/>
</dbReference>
<dbReference type="GO" id="GO:0000480">
    <property type="term" value="P:endonucleolytic cleavage in 5'-ETS of tricistronic rRNA transcript (SSU-rRNA, 5.8S rRNA, LSU-rRNA)"/>
    <property type="evidence" value="ECO:0007669"/>
    <property type="project" value="TreeGrafter"/>
</dbReference>
<keyword evidence="7" id="KW-1185">Reference proteome</keyword>
<dbReference type="PANTHER" id="PTHR13102">
    <property type="entry name" value="NUCLEOLAR PROTEIN 9"/>
    <property type="match status" value="1"/>
</dbReference>
<dbReference type="GO" id="GO:0000472">
    <property type="term" value="P:endonucleolytic cleavage to generate mature 5'-end of SSU-rRNA from (SSU-rRNA, 5.8S rRNA, LSU-rRNA)"/>
    <property type="evidence" value="ECO:0007669"/>
    <property type="project" value="TreeGrafter"/>
</dbReference>
<keyword evidence="2" id="KW-0677">Repeat</keyword>
<gene>
    <name evidence="6" type="ORF">PYCCODRAFT_1452600</name>
</gene>
<dbReference type="InterPro" id="IPR001313">
    <property type="entry name" value="Pumilio_RNA-bd_rpt"/>
</dbReference>
<evidence type="ECO:0000313" key="7">
    <source>
        <dbReference type="Proteomes" id="UP000193067"/>
    </source>
</evidence>
<dbReference type="SUPFAM" id="SSF48371">
    <property type="entry name" value="ARM repeat"/>
    <property type="match status" value="2"/>
</dbReference>
<dbReference type="EMBL" id="KZ084109">
    <property type="protein sequence ID" value="OSD01821.1"/>
    <property type="molecule type" value="Genomic_DNA"/>
</dbReference>
<dbReference type="PANTHER" id="PTHR13102:SF0">
    <property type="entry name" value="NUCLEOLAR PROTEIN 9"/>
    <property type="match status" value="1"/>
</dbReference>
<dbReference type="GO" id="GO:0005730">
    <property type="term" value="C:nucleolus"/>
    <property type="evidence" value="ECO:0007669"/>
    <property type="project" value="TreeGrafter"/>
</dbReference>
<evidence type="ECO:0000256" key="4">
    <source>
        <dbReference type="ARBA" id="ARBA00031929"/>
    </source>
</evidence>
<evidence type="ECO:0000256" key="5">
    <source>
        <dbReference type="SAM" id="MobiDB-lite"/>
    </source>
</evidence>
<accession>A0A1Y2INK1</accession>
<feature type="compositionally biased region" description="Low complexity" evidence="5">
    <location>
        <begin position="714"/>
        <end position="727"/>
    </location>
</feature>
<feature type="region of interest" description="Disordered" evidence="5">
    <location>
        <begin position="1"/>
        <end position="38"/>
    </location>
</feature>
<dbReference type="Gene3D" id="1.25.10.10">
    <property type="entry name" value="Leucine-rich Repeat Variant"/>
    <property type="match status" value="3"/>
</dbReference>
<feature type="compositionally biased region" description="Basic residues" evidence="5">
    <location>
        <begin position="1"/>
        <end position="14"/>
    </location>
</feature>
<dbReference type="GO" id="GO:0000056">
    <property type="term" value="P:ribosomal small subunit export from nucleus"/>
    <property type="evidence" value="ECO:0007669"/>
    <property type="project" value="TreeGrafter"/>
</dbReference>
<feature type="compositionally biased region" description="Basic and acidic residues" evidence="5">
    <location>
        <begin position="774"/>
        <end position="786"/>
    </location>
</feature>